<feature type="domain" description="Bacterial alpha-L-rhamnosidase N-terminal" evidence="5">
    <location>
        <begin position="144"/>
        <end position="311"/>
    </location>
</feature>
<dbReference type="PANTHER" id="PTHR33307:SF6">
    <property type="entry name" value="ALPHA-RHAMNOSIDASE (EUROFUNG)-RELATED"/>
    <property type="match status" value="1"/>
</dbReference>
<dbReference type="InterPro" id="IPR008928">
    <property type="entry name" value="6-hairpin_glycosidase_sf"/>
</dbReference>
<organism evidence="8 9">
    <name type="scientific">Elsinoe australis</name>
    <dbReference type="NCBI Taxonomy" id="40998"/>
    <lineage>
        <taxon>Eukaryota</taxon>
        <taxon>Fungi</taxon>
        <taxon>Dikarya</taxon>
        <taxon>Ascomycota</taxon>
        <taxon>Pezizomycotina</taxon>
        <taxon>Dothideomycetes</taxon>
        <taxon>Dothideomycetidae</taxon>
        <taxon>Myriangiales</taxon>
        <taxon>Elsinoaceae</taxon>
        <taxon>Elsinoe</taxon>
    </lineage>
</organism>
<evidence type="ECO:0000313" key="8">
    <source>
        <dbReference type="EMBL" id="PSK54325.1"/>
    </source>
</evidence>
<dbReference type="InterPro" id="IPR012341">
    <property type="entry name" value="6hp_glycosidase-like_sf"/>
</dbReference>
<dbReference type="InterPro" id="IPR035396">
    <property type="entry name" value="Bac_rhamnosid6H"/>
</dbReference>
<dbReference type="Gene3D" id="2.60.40.10">
    <property type="entry name" value="Immunoglobulins"/>
    <property type="match status" value="1"/>
</dbReference>
<feature type="domain" description="Alpha-L-rhamnosidase six-hairpin glycosidase" evidence="6">
    <location>
        <begin position="417"/>
        <end position="768"/>
    </location>
</feature>
<dbReference type="InterPro" id="IPR016007">
    <property type="entry name" value="Alpha_rhamnosid"/>
</dbReference>
<dbReference type="Gene3D" id="2.60.420.10">
    <property type="entry name" value="Maltose phosphorylase, domain 3"/>
    <property type="match status" value="1"/>
</dbReference>
<dbReference type="GO" id="GO:0005975">
    <property type="term" value="P:carbohydrate metabolic process"/>
    <property type="evidence" value="ECO:0007669"/>
    <property type="project" value="InterPro"/>
</dbReference>
<dbReference type="EC" id="3.2.1.40" evidence="2"/>
<evidence type="ECO:0000259" key="7">
    <source>
        <dbReference type="Pfam" id="PF17390"/>
    </source>
</evidence>
<dbReference type="Gene3D" id="2.60.120.260">
    <property type="entry name" value="Galactose-binding domain-like"/>
    <property type="match status" value="2"/>
</dbReference>
<dbReference type="EMBL" id="NHZQ01000083">
    <property type="protein sequence ID" value="PSK54325.1"/>
    <property type="molecule type" value="Genomic_DNA"/>
</dbReference>
<proteinExistence type="predicted"/>
<dbReference type="AlphaFoldDB" id="A0A2P8A1I4"/>
<evidence type="ECO:0000313" key="9">
    <source>
        <dbReference type="Proteomes" id="UP000243723"/>
    </source>
</evidence>
<evidence type="ECO:0000256" key="2">
    <source>
        <dbReference type="ARBA" id="ARBA00012652"/>
    </source>
</evidence>
<feature type="domain" description="Alpha-L-rhamnosidase concanavalin-like" evidence="4">
    <location>
        <begin position="323"/>
        <end position="410"/>
    </location>
</feature>
<evidence type="ECO:0000259" key="4">
    <source>
        <dbReference type="Pfam" id="PF05592"/>
    </source>
</evidence>
<feature type="domain" description="Alpha-L-rhamnosidase C-terminal" evidence="7">
    <location>
        <begin position="770"/>
        <end position="844"/>
    </location>
</feature>
<gene>
    <name evidence="8" type="ORF">B9Z65_3444</name>
</gene>
<comment type="catalytic activity">
    <reaction evidence="1">
        <text>Hydrolysis of terminal non-reducing alpha-L-rhamnose residues in alpha-L-rhamnosides.</text>
        <dbReference type="EC" id="3.2.1.40"/>
    </reaction>
</comment>
<protein>
    <recommendedName>
        <fullName evidence="2">alpha-L-rhamnosidase</fullName>
        <ecNumber evidence="2">3.2.1.40</ecNumber>
    </recommendedName>
</protein>
<evidence type="ECO:0000256" key="1">
    <source>
        <dbReference type="ARBA" id="ARBA00001445"/>
    </source>
</evidence>
<dbReference type="Pfam" id="PF08531">
    <property type="entry name" value="Bac_rhamnosid_N"/>
    <property type="match status" value="1"/>
</dbReference>
<comment type="caution">
    <text evidence="8">The sequence shown here is derived from an EMBL/GenBank/DDBJ whole genome shotgun (WGS) entry which is preliminary data.</text>
</comment>
<dbReference type="PIRSF" id="PIRSF010631">
    <property type="entry name" value="A-rhamnsds"/>
    <property type="match status" value="1"/>
</dbReference>
<dbReference type="PANTHER" id="PTHR33307">
    <property type="entry name" value="ALPHA-RHAMNOSIDASE (EUROFUNG)"/>
    <property type="match status" value="1"/>
</dbReference>
<evidence type="ECO:0000259" key="6">
    <source>
        <dbReference type="Pfam" id="PF17389"/>
    </source>
</evidence>
<dbReference type="InterPro" id="IPR013737">
    <property type="entry name" value="Bac_rhamnosid_N"/>
</dbReference>
<evidence type="ECO:0000256" key="3">
    <source>
        <dbReference type="ARBA" id="ARBA00022801"/>
    </source>
</evidence>
<dbReference type="Pfam" id="PF17389">
    <property type="entry name" value="Bac_rhamnosid6H"/>
    <property type="match status" value="1"/>
</dbReference>
<dbReference type="Proteomes" id="UP000243723">
    <property type="component" value="Unassembled WGS sequence"/>
</dbReference>
<dbReference type="OrthoDB" id="10036721at2759"/>
<dbReference type="InterPro" id="IPR008902">
    <property type="entry name" value="Rhamnosid_concanavalin"/>
</dbReference>
<dbReference type="Gene3D" id="1.50.10.10">
    <property type="match status" value="1"/>
</dbReference>
<dbReference type="GO" id="GO:0030596">
    <property type="term" value="F:alpha-L-rhamnosidase activity"/>
    <property type="evidence" value="ECO:0007669"/>
    <property type="project" value="UniProtKB-EC"/>
</dbReference>
<dbReference type="STRING" id="40998.A0A2P8A1I4"/>
<dbReference type="SUPFAM" id="SSF48208">
    <property type="entry name" value="Six-hairpin glycosidases"/>
    <property type="match status" value="1"/>
</dbReference>
<reference evidence="8 9" key="1">
    <citation type="submission" date="2017-05" db="EMBL/GenBank/DDBJ databases">
        <title>Draft genome sequence of Elsinoe australis.</title>
        <authorList>
            <person name="Cheng Q."/>
        </authorList>
    </citation>
    <scope>NUCLEOTIDE SEQUENCE [LARGE SCALE GENOMIC DNA]</scope>
    <source>
        <strain evidence="8 9">NL1</strain>
    </source>
</reference>
<dbReference type="Pfam" id="PF25788">
    <property type="entry name" value="Ig_Rha78A_N"/>
    <property type="match status" value="1"/>
</dbReference>
<dbReference type="Pfam" id="PF05592">
    <property type="entry name" value="Bac_rhamnosid"/>
    <property type="match status" value="1"/>
</dbReference>
<accession>A0A2P8A1I4</accession>
<keyword evidence="3" id="KW-0378">Hydrolase</keyword>
<evidence type="ECO:0000259" key="5">
    <source>
        <dbReference type="Pfam" id="PF08531"/>
    </source>
</evidence>
<name>A0A2P8A1I4_9PEZI</name>
<dbReference type="InterPro" id="IPR013783">
    <property type="entry name" value="Ig-like_fold"/>
</dbReference>
<dbReference type="Pfam" id="PF17390">
    <property type="entry name" value="Bac_rhamnosid_C"/>
    <property type="match status" value="1"/>
</dbReference>
<sequence length="860" mass="94466">MAVSIGRLSFEHYRVPLGINEASPRISWRFEGTEADWEQTDYDLEVKVGSDGLPEIFSVNSSNSVLVPWPASPLTSGQSASVRVRASGGQSSTPWSDTISVETGLLDTEDWAGANVIAADKPTEFNATHRPVHFRKTFTASSSAVRSARLYITALGMYEAEINGQRVGDAVLAPGWQSYNHRHAYDTYDVTELIQDGQNAIGILGGEGWYSGRLGYGGGRRNIYGDTIGVLSLLKITHEDGSTQDVPTDLTWKSGDGPILGSEIYDGETYDSRFEQPEWSTAAFDDTAWIGVRALPSPRGKLVAPDGPHVRPIQERKPEVVFTTPSGKTVVDFGQNLVGWLRLNVGVLENGEVATRPLRLANATDTYTLNGNGTQTLQPHFTFHGFRYAQVEGWPEGVPINGDTMIAVVIYSDMEPTGEFETSNALLNKFHENVRWSMKGNFLSIPTDCPQRDERLGWTGDAHAFGPTANYLFDTAGFWRGWLKDVQSEQFENEKSIPPFVIPDWNANSPSNRQPRSVWGDVVVAGPYDHYQSFGDLVVLREQYPSAQAWIDTGISRNEAGLWNRSTGQFADWLDPLAPPESPGAATTNKHLVSDAYLIRMTELLSNISAILSLPSEAASYASDRARLTSAFNEAWVSPTTSLLANETQTALALALRFALLPDRNASSSALQRLRSIIANNDYKVGTGFAGTPQLGFALADNGAAEDFYKMLLQTSVPSWLYQVVQNGTTTWERWDSLLPNGSVNPGEMTSFNHYAFGSVANWMHQVIGGLRPEEPGWRTVRIEPVPGGGLTEAKAAFVSPYGRVESQWGFDEEGWWLRTQVPPNARAIVKLPGVNGTVGREERVGSGTREWRVEGLRST</sequence>
<dbReference type="InterPro" id="IPR035398">
    <property type="entry name" value="Bac_rhamnosid_C"/>
</dbReference>
<keyword evidence="9" id="KW-1185">Reference proteome</keyword>